<name>A0A9D9GPH7_9GAMM</name>
<organism evidence="2 3">
    <name type="scientific">Candidatus Avisuccinivibrio stercorigallinarum</name>
    <dbReference type="NCBI Taxonomy" id="2840704"/>
    <lineage>
        <taxon>Bacteria</taxon>
        <taxon>Pseudomonadati</taxon>
        <taxon>Pseudomonadota</taxon>
        <taxon>Gammaproteobacteria</taxon>
        <taxon>Aeromonadales</taxon>
        <taxon>Succinivibrionaceae</taxon>
        <taxon>Succinivibrionaceae incertae sedis</taxon>
        <taxon>Candidatus Avisuccinivibrio</taxon>
    </lineage>
</organism>
<comment type="caution">
    <text evidence="2">The sequence shown here is derived from an EMBL/GenBank/DDBJ whole genome shotgun (WGS) entry which is preliminary data.</text>
</comment>
<dbReference type="Proteomes" id="UP000823631">
    <property type="component" value="Unassembled WGS sequence"/>
</dbReference>
<evidence type="ECO:0000256" key="1">
    <source>
        <dbReference type="SAM" id="MobiDB-lite"/>
    </source>
</evidence>
<dbReference type="EMBL" id="JADINH010000098">
    <property type="protein sequence ID" value="MBO8415642.1"/>
    <property type="molecule type" value="Genomic_DNA"/>
</dbReference>
<evidence type="ECO:0000313" key="2">
    <source>
        <dbReference type="EMBL" id="MBO8415642.1"/>
    </source>
</evidence>
<reference evidence="2" key="2">
    <citation type="journal article" date="2021" name="PeerJ">
        <title>Extensive microbial diversity within the chicken gut microbiome revealed by metagenomics and culture.</title>
        <authorList>
            <person name="Gilroy R."/>
            <person name="Ravi A."/>
            <person name="Getino M."/>
            <person name="Pursley I."/>
            <person name="Horton D.L."/>
            <person name="Alikhan N.F."/>
            <person name="Baker D."/>
            <person name="Gharbi K."/>
            <person name="Hall N."/>
            <person name="Watson M."/>
            <person name="Adriaenssens E.M."/>
            <person name="Foster-Nyarko E."/>
            <person name="Jarju S."/>
            <person name="Secka A."/>
            <person name="Antonio M."/>
            <person name="Oren A."/>
            <person name="Chaudhuri R.R."/>
            <person name="La Ragione R."/>
            <person name="Hildebrand F."/>
            <person name="Pallen M.J."/>
        </authorList>
    </citation>
    <scope>NUCLEOTIDE SEQUENCE</scope>
    <source>
        <strain evidence="2">17213</strain>
    </source>
</reference>
<feature type="region of interest" description="Disordered" evidence="1">
    <location>
        <begin position="212"/>
        <end position="238"/>
    </location>
</feature>
<feature type="compositionally biased region" description="Low complexity" evidence="1">
    <location>
        <begin position="225"/>
        <end position="238"/>
    </location>
</feature>
<sequence length="238" mass="27076">MFKVTFDKSYSVTTVQLPNLCHHERAERFCTLMSNYFSRSFERELIMEQTANIDFDDPNFQGFNPVKARQNVFIFFLQNKTAPIASLYALCFQYFDGEEKSSRRKVVTFNFDIESERNLAFADLFEDSELAAMLIARKLEAHYQDTGSPFLPMLVTATEYRPTNFVVVEDGIRMFFAPGVVDPDESKMQSFKIELKDLMEAGPKAKWWPSLAAAEDDAKAKEEGAASAAAPAPAEHKQ</sequence>
<proteinExistence type="predicted"/>
<reference evidence="2" key="1">
    <citation type="submission" date="2020-10" db="EMBL/GenBank/DDBJ databases">
        <authorList>
            <person name="Gilroy R."/>
        </authorList>
    </citation>
    <scope>NUCLEOTIDE SEQUENCE</scope>
    <source>
        <strain evidence="2">17213</strain>
    </source>
</reference>
<dbReference type="AlphaFoldDB" id="A0A9D9GPH7"/>
<evidence type="ECO:0000313" key="3">
    <source>
        <dbReference type="Proteomes" id="UP000823631"/>
    </source>
</evidence>
<protein>
    <submittedName>
        <fullName evidence="2">Uncharacterized protein</fullName>
    </submittedName>
</protein>
<accession>A0A9D9GPH7</accession>
<gene>
    <name evidence="2" type="ORF">IAB19_04590</name>
</gene>